<feature type="chain" id="PRO_5039082220" description="Secreted protein" evidence="1">
    <location>
        <begin position="22"/>
        <end position="144"/>
    </location>
</feature>
<dbReference type="AlphaFoldDB" id="A0A4V6PQD1"/>
<evidence type="ECO:0000256" key="1">
    <source>
        <dbReference type="SAM" id="SignalP"/>
    </source>
</evidence>
<dbReference type="PROSITE" id="PS51257">
    <property type="entry name" value="PROKAR_LIPOPROTEIN"/>
    <property type="match status" value="1"/>
</dbReference>
<name>A0A4V6PQD1_9MICO</name>
<organism evidence="2 3">
    <name type="scientific">Curtobacterium flaccumfaciens</name>
    <dbReference type="NCBI Taxonomy" id="2035"/>
    <lineage>
        <taxon>Bacteria</taxon>
        <taxon>Bacillati</taxon>
        <taxon>Actinomycetota</taxon>
        <taxon>Actinomycetes</taxon>
        <taxon>Micrococcales</taxon>
        <taxon>Microbacteriaceae</taxon>
        <taxon>Curtobacterium</taxon>
    </lineage>
</organism>
<keyword evidence="1" id="KW-0732">Signal</keyword>
<evidence type="ECO:0000313" key="3">
    <source>
        <dbReference type="Proteomes" id="UP000295764"/>
    </source>
</evidence>
<dbReference type="RefSeq" id="WP_133521092.1">
    <property type="nucleotide sequence ID" value="NZ_SNVW01000015.1"/>
</dbReference>
<gene>
    <name evidence="2" type="ORF">EDF64_11551</name>
</gene>
<proteinExistence type="predicted"/>
<sequence length="144" mass="15017">MVLRIPVLCGLLVASSLSITACSQNGTRDGYLTLAANESTLSACPTAAPVAVEALDTDQLPTCDPVGQVLVFPDGEQVQLPEQQGGGGSSSSSTSEYLYAYESVGNWGLVAACVKADCSGLQEWGNPEALRRVHEAFGHDWACP</sequence>
<evidence type="ECO:0000313" key="2">
    <source>
        <dbReference type="EMBL" id="TDN41862.1"/>
    </source>
</evidence>
<reference evidence="2 3" key="1">
    <citation type="submission" date="2019-03" db="EMBL/GenBank/DDBJ databases">
        <title>Genomic analyses of the natural microbiome of Caenorhabditis elegans.</title>
        <authorList>
            <person name="Samuel B."/>
        </authorList>
    </citation>
    <scope>NUCLEOTIDE SEQUENCE [LARGE SCALE GENOMIC DNA]</scope>
    <source>
        <strain evidence="2 3">JUb65</strain>
    </source>
</reference>
<dbReference type="EMBL" id="SNVW01000015">
    <property type="protein sequence ID" value="TDN41862.1"/>
    <property type="molecule type" value="Genomic_DNA"/>
</dbReference>
<dbReference type="OrthoDB" id="5115529at2"/>
<accession>A0A4V6PQD1</accession>
<feature type="signal peptide" evidence="1">
    <location>
        <begin position="1"/>
        <end position="21"/>
    </location>
</feature>
<evidence type="ECO:0008006" key="4">
    <source>
        <dbReference type="Google" id="ProtNLM"/>
    </source>
</evidence>
<protein>
    <recommendedName>
        <fullName evidence="4">Secreted protein</fullName>
    </recommendedName>
</protein>
<comment type="caution">
    <text evidence="2">The sequence shown here is derived from an EMBL/GenBank/DDBJ whole genome shotgun (WGS) entry which is preliminary data.</text>
</comment>
<dbReference type="Proteomes" id="UP000295764">
    <property type="component" value="Unassembled WGS sequence"/>
</dbReference>